<evidence type="ECO:0000256" key="3">
    <source>
        <dbReference type="ARBA" id="ARBA00022723"/>
    </source>
</evidence>
<evidence type="ECO:0000256" key="8">
    <source>
        <dbReference type="ARBA" id="ARBA00023157"/>
    </source>
</evidence>
<name>A0A919S265_9CLOT</name>
<dbReference type="Gene3D" id="3.40.390.10">
    <property type="entry name" value="Collagenase (Catalytic Domain)"/>
    <property type="match status" value="1"/>
</dbReference>
<evidence type="ECO:0000256" key="1">
    <source>
        <dbReference type="ARBA" id="ARBA00008721"/>
    </source>
</evidence>
<dbReference type="Pfam" id="PF05572">
    <property type="entry name" value="Peptidase_M43"/>
    <property type="match status" value="1"/>
</dbReference>
<keyword evidence="7 11" id="KW-0482">Metalloprotease</keyword>
<keyword evidence="5" id="KW-0378">Hydrolase</keyword>
<dbReference type="EMBL" id="BOPZ01000025">
    <property type="protein sequence ID" value="GIM29981.1"/>
    <property type="molecule type" value="Genomic_DNA"/>
</dbReference>
<organism evidence="11 12">
    <name type="scientific">Clostridium polyendosporum</name>
    <dbReference type="NCBI Taxonomy" id="69208"/>
    <lineage>
        <taxon>Bacteria</taxon>
        <taxon>Bacillati</taxon>
        <taxon>Bacillota</taxon>
        <taxon>Clostridia</taxon>
        <taxon>Eubacteriales</taxon>
        <taxon>Clostridiaceae</taxon>
        <taxon>Clostridium</taxon>
    </lineage>
</organism>
<dbReference type="InterPro" id="IPR008754">
    <property type="entry name" value="Peptidase_M43"/>
</dbReference>
<dbReference type="GO" id="GO:0046872">
    <property type="term" value="F:metal ion binding"/>
    <property type="evidence" value="ECO:0007669"/>
    <property type="project" value="UniProtKB-KW"/>
</dbReference>
<dbReference type="AlphaFoldDB" id="A0A919S265"/>
<keyword evidence="8" id="KW-1015">Disulfide bond</keyword>
<evidence type="ECO:0000259" key="10">
    <source>
        <dbReference type="Pfam" id="PF05572"/>
    </source>
</evidence>
<comment type="similarity">
    <text evidence="1">Belongs to the peptidase M43B family.</text>
</comment>
<proteinExistence type="inferred from homology"/>
<dbReference type="Proteomes" id="UP000679179">
    <property type="component" value="Unassembled WGS sequence"/>
</dbReference>
<feature type="compositionally biased region" description="Polar residues" evidence="9">
    <location>
        <begin position="233"/>
        <end position="256"/>
    </location>
</feature>
<dbReference type="RefSeq" id="WP_212904663.1">
    <property type="nucleotide sequence ID" value="NZ_BOPZ01000025.1"/>
</dbReference>
<accession>A0A919S265</accession>
<evidence type="ECO:0000313" key="11">
    <source>
        <dbReference type="EMBL" id="GIM29981.1"/>
    </source>
</evidence>
<keyword evidence="4" id="KW-0732">Signal</keyword>
<keyword evidence="2" id="KW-0645">Protease</keyword>
<dbReference type="InterPro" id="IPR024079">
    <property type="entry name" value="MetalloPept_cat_dom_sf"/>
</dbReference>
<dbReference type="GO" id="GO:0006508">
    <property type="term" value="P:proteolysis"/>
    <property type="evidence" value="ECO:0007669"/>
    <property type="project" value="UniProtKB-KW"/>
</dbReference>
<dbReference type="PANTHER" id="PTHR47466">
    <property type="match status" value="1"/>
</dbReference>
<feature type="domain" description="Peptidase M43 pregnancy-associated plasma-A" evidence="10">
    <location>
        <begin position="153"/>
        <end position="300"/>
    </location>
</feature>
<gene>
    <name evidence="11" type="ORF">CPJCM30710_26470</name>
</gene>
<protein>
    <submittedName>
        <fullName evidence="11">Zinc metalloprotease</fullName>
    </submittedName>
</protein>
<evidence type="ECO:0000256" key="6">
    <source>
        <dbReference type="ARBA" id="ARBA00022833"/>
    </source>
</evidence>
<keyword evidence="3" id="KW-0479">Metal-binding</keyword>
<evidence type="ECO:0000256" key="7">
    <source>
        <dbReference type="ARBA" id="ARBA00023049"/>
    </source>
</evidence>
<reference evidence="11" key="1">
    <citation type="submission" date="2021-03" db="EMBL/GenBank/DDBJ databases">
        <title>Taxonomic study of Clostridium polyendosporum from meadow-gley soil under rice.</title>
        <authorList>
            <person name="Kobayashi H."/>
            <person name="Tanizawa Y."/>
            <person name="Yagura M."/>
        </authorList>
    </citation>
    <scope>NUCLEOTIDE SEQUENCE</scope>
    <source>
        <strain evidence="11">JCM 30710</strain>
    </source>
</reference>
<evidence type="ECO:0000256" key="4">
    <source>
        <dbReference type="ARBA" id="ARBA00022729"/>
    </source>
</evidence>
<dbReference type="CDD" id="cd04275">
    <property type="entry name" value="ZnMc_pappalysin_like"/>
    <property type="match status" value="1"/>
</dbReference>
<evidence type="ECO:0000256" key="9">
    <source>
        <dbReference type="SAM" id="MobiDB-lite"/>
    </source>
</evidence>
<keyword evidence="12" id="KW-1185">Reference proteome</keyword>
<dbReference type="PANTHER" id="PTHR47466:SF1">
    <property type="entry name" value="METALLOPROTEASE MEP1 (AFU_ORTHOLOGUE AFUA_1G07730)-RELATED"/>
    <property type="match status" value="1"/>
</dbReference>
<dbReference type="SUPFAM" id="SSF55486">
    <property type="entry name" value="Metalloproteases ('zincins'), catalytic domain"/>
    <property type="match status" value="1"/>
</dbReference>
<dbReference type="GO" id="GO:0008237">
    <property type="term" value="F:metallopeptidase activity"/>
    <property type="evidence" value="ECO:0007669"/>
    <property type="project" value="UniProtKB-KW"/>
</dbReference>
<feature type="region of interest" description="Disordered" evidence="9">
    <location>
        <begin position="231"/>
        <end position="256"/>
    </location>
</feature>
<evidence type="ECO:0000313" key="12">
    <source>
        <dbReference type="Proteomes" id="UP000679179"/>
    </source>
</evidence>
<evidence type="ECO:0000256" key="5">
    <source>
        <dbReference type="ARBA" id="ARBA00022801"/>
    </source>
</evidence>
<evidence type="ECO:0000256" key="2">
    <source>
        <dbReference type="ARBA" id="ARBA00022670"/>
    </source>
</evidence>
<sequence>MSELTKPLRRTCATEDVHKRLLRESSKYREARTQIENMTLNLMEDTSRNAIVDVVKIPIVIHVVWNKPDQNISIAQIKSQIDVLNRDFRAQNLDVSQVPSEWKDLVSDTLIEFHLATKDPNGNQTNGITVTQTTKISFSHDDDSVKSQSSGGADPWPADRYLNLWVCPLEGGLLGYAQFPGGPDETDGVVINYIAFGTVGTAQAPFNLGRTATHEIGHWLNLRHIWGDDQSKPNKCSGSDQVEDTPNQAVPNRGSNTIFPHITCNNGPTGDMFMNYMDYVDDKVMVMFTKGQVDRMHACLNGPRSSFLQQPILV</sequence>
<keyword evidence="6" id="KW-0862">Zinc</keyword>
<comment type="caution">
    <text evidence="11">The sequence shown here is derived from an EMBL/GenBank/DDBJ whole genome shotgun (WGS) entry which is preliminary data.</text>
</comment>